<dbReference type="AlphaFoldDB" id="A0A9W6GZ32"/>
<name>A0A9W6GZ32_9HYPH</name>
<proteinExistence type="predicted"/>
<organism evidence="2 3">
    <name type="scientific">Methylocystis echinoides</name>
    <dbReference type="NCBI Taxonomy" id="29468"/>
    <lineage>
        <taxon>Bacteria</taxon>
        <taxon>Pseudomonadati</taxon>
        <taxon>Pseudomonadota</taxon>
        <taxon>Alphaproteobacteria</taxon>
        <taxon>Hyphomicrobiales</taxon>
        <taxon>Methylocystaceae</taxon>
        <taxon>Methylocystis</taxon>
    </lineage>
</organism>
<dbReference type="Proteomes" id="UP001144323">
    <property type="component" value="Unassembled WGS sequence"/>
</dbReference>
<dbReference type="EMBL" id="BSEC01000004">
    <property type="protein sequence ID" value="GLI95613.1"/>
    <property type="molecule type" value="Genomic_DNA"/>
</dbReference>
<gene>
    <name evidence="2" type="ORF">LMG27198_46050</name>
</gene>
<comment type="caution">
    <text evidence="2">The sequence shown here is derived from an EMBL/GenBank/DDBJ whole genome shotgun (WGS) entry which is preliminary data.</text>
</comment>
<evidence type="ECO:0000313" key="2">
    <source>
        <dbReference type="EMBL" id="GLI95613.1"/>
    </source>
</evidence>
<protein>
    <submittedName>
        <fullName evidence="2">Uncharacterized protein</fullName>
    </submittedName>
</protein>
<keyword evidence="3" id="KW-1185">Reference proteome</keyword>
<evidence type="ECO:0000313" key="3">
    <source>
        <dbReference type="Proteomes" id="UP001144323"/>
    </source>
</evidence>
<evidence type="ECO:0000256" key="1">
    <source>
        <dbReference type="SAM" id="MobiDB-lite"/>
    </source>
</evidence>
<feature type="region of interest" description="Disordered" evidence="1">
    <location>
        <begin position="91"/>
        <end position="110"/>
    </location>
</feature>
<sequence length="110" mass="11944">MGLIGTMSALILGPLIASADSSYKAQKNELQTLSANIVLVDRLLASYGADTKKAREELRSAIRGGQERIWSGGRTAAGEYERRCQFHRTLAESLPEDRDGQNPAEPEVAV</sequence>
<accession>A0A9W6GZ32</accession>
<reference evidence="2" key="1">
    <citation type="journal article" date="2023" name="Int. J. Syst. Evol. Microbiol.">
        <title>Methylocystis iwaonis sp. nov., a type II methane-oxidizing bacterium from surface soil of a rice paddy field in Japan, and emended description of the genus Methylocystis (ex Whittenbury et al. 1970) Bowman et al. 1993.</title>
        <authorList>
            <person name="Kaise H."/>
            <person name="Sawadogo J.B."/>
            <person name="Alam M.S."/>
            <person name="Ueno C."/>
            <person name="Dianou D."/>
            <person name="Shinjo R."/>
            <person name="Asakawa S."/>
        </authorList>
    </citation>
    <scope>NUCLEOTIDE SEQUENCE</scope>
    <source>
        <strain evidence="2">LMG27198</strain>
    </source>
</reference>